<dbReference type="Pfam" id="PF01928">
    <property type="entry name" value="CYTH"/>
    <property type="match status" value="1"/>
</dbReference>
<dbReference type="Gene3D" id="2.40.320.10">
    <property type="entry name" value="Hypothetical Protein Pfu-838710-001"/>
    <property type="match status" value="1"/>
</dbReference>
<proteinExistence type="predicted"/>
<dbReference type="PANTHER" id="PTHR39569">
    <property type="entry name" value="INORGANIC TRIPHOSPHATASE"/>
    <property type="match status" value="1"/>
</dbReference>
<name>A0A6J5E1X4_9BURK</name>
<gene>
    <name evidence="2" type="primary">ygiF</name>
    <name evidence="2" type="ORF">LMG29542_03658</name>
</gene>
<dbReference type="EC" id="3.6.1.25" evidence="2"/>
<evidence type="ECO:0000313" key="2">
    <source>
        <dbReference type="EMBL" id="CAB3759724.1"/>
    </source>
</evidence>
<keyword evidence="2" id="KW-0378">Hydrolase</keyword>
<sequence length="213" mass="23012">MGIEREIKLALPADQAEAAAQWLTARTGQPGKPIALDNLYFDTPALTLARSKSALRLRRTPDGWLQTFKTVGHAQAGMHSRHEWEMPVAGPALEIDALREICDDPDAAAALRDAAPQLIELFRTTFTRTLWPVVKDGTAIEAAIDRGEIVAVGDRASRRAPICEVELELKGGDEAVLHALASELMASVPGLVPDDISKAQRGYQLRESGTDAA</sequence>
<organism evidence="2 3">
    <name type="scientific">Paraburkholderia humisilvae</name>
    <dbReference type="NCBI Taxonomy" id="627669"/>
    <lineage>
        <taxon>Bacteria</taxon>
        <taxon>Pseudomonadati</taxon>
        <taxon>Pseudomonadota</taxon>
        <taxon>Betaproteobacteria</taxon>
        <taxon>Burkholderiales</taxon>
        <taxon>Burkholderiaceae</taxon>
        <taxon>Paraburkholderia</taxon>
    </lineage>
</organism>
<dbReference type="EMBL" id="CADIKH010000015">
    <property type="protein sequence ID" value="CAB3759724.1"/>
    <property type="molecule type" value="Genomic_DNA"/>
</dbReference>
<feature type="domain" description="CYTH" evidence="1">
    <location>
        <begin position="2"/>
        <end position="209"/>
    </location>
</feature>
<dbReference type="AlphaFoldDB" id="A0A6J5E1X4"/>
<evidence type="ECO:0000313" key="3">
    <source>
        <dbReference type="Proteomes" id="UP000494363"/>
    </source>
</evidence>
<keyword evidence="3" id="KW-1185">Reference proteome</keyword>
<dbReference type="SMART" id="SM01118">
    <property type="entry name" value="CYTH"/>
    <property type="match status" value="1"/>
</dbReference>
<dbReference type="CDD" id="cd07756">
    <property type="entry name" value="CYTH-like_Pase_CHAD"/>
    <property type="match status" value="1"/>
</dbReference>
<dbReference type="InterPro" id="IPR039013">
    <property type="entry name" value="YgiF"/>
</dbReference>
<reference evidence="2 3" key="1">
    <citation type="submission" date="2020-04" db="EMBL/GenBank/DDBJ databases">
        <authorList>
            <person name="De Canck E."/>
        </authorList>
    </citation>
    <scope>NUCLEOTIDE SEQUENCE [LARGE SCALE GENOMIC DNA]</scope>
    <source>
        <strain evidence="2 3">LMG 29542</strain>
    </source>
</reference>
<dbReference type="RefSeq" id="WP_175227839.1">
    <property type="nucleotide sequence ID" value="NZ_CADIKH010000015.1"/>
</dbReference>
<evidence type="ECO:0000259" key="1">
    <source>
        <dbReference type="PROSITE" id="PS51707"/>
    </source>
</evidence>
<accession>A0A6J5E1X4</accession>
<protein>
    <submittedName>
        <fullName evidence="2">Inorganic triphosphatase</fullName>
        <ecNumber evidence="2">3.6.1.25</ecNumber>
    </submittedName>
</protein>
<dbReference type="Proteomes" id="UP000494363">
    <property type="component" value="Unassembled WGS sequence"/>
</dbReference>
<dbReference type="PROSITE" id="PS51707">
    <property type="entry name" value="CYTH"/>
    <property type="match status" value="1"/>
</dbReference>
<dbReference type="SUPFAM" id="SSF55154">
    <property type="entry name" value="CYTH-like phosphatases"/>
    <property type="match status" value="1"/>
</dbReference>
<dbReference type="GO" id="GO:0046872">
    <property type="term" value="F:metal ion binding"/>
    <property type="evidence" value="ECO:0007669"/>
    <property type="project" value="TreeGrafter"/>
</dbReference>
<dbReference type="InterPro" id="IPR023577">
    <property type="entry name" value="CYTH_domain"/>
</dbReference>
<dbReference type="PANTHER" id="PTHR39569:SF1">
    <property type="entry name" value="INORGANIC TRIPHOSPHATASE"/>
    <property type="match status" value="1"/>
</dbReference>
<dbReference type="GO" id="GO:0050355">
    <property type="term" value="F:inorganic triphosphate phosphatase activity"/>
    <property type="evidence" value="ECO:0007669"/>
    <property type="project" value="UniProtKB-EC"/>
</dbReference>
<dbReference type="InterPro" id="IPR033469">
    <property type="entry name" value="CYTH-like_dom_sf"/>
</dbReference>